<evidence type="ECO:0000256" key="2">
    <source>
        <dbReference type="ARBA" id="ARBA00022833"/>
    </source>
</evidence>
<accession>A0AAD5TSI5</accession>
<keyword evidence="10" id="KW-1185">Reference proteome</keyword>
<reference evidence="9" key="1">
    <citation type="submission" date="2020-05" db="EMBL/GenBank/DDBJ databases">
        <title>Phylogenomic resolution of chytrid fungi.</title>
        <authorList>
            <person name="Stajich J.E."/>
            <person name="Amses K."/>
            <person name="Simmons R."/>
            <person name="Seto K."/>
            <person name="Myers J."/>
            <person name="Bonds A."/>
            <person name="Quandt C.A."/>
            <person name="Barry K."/>
            <person name="Liu P."/>
            <person name="Grigoriev I."/>
            <person name="Longcore J.E."/>
            <person name="James T.Y."/>
        </authorList>
    </citation>
    <scope>NUCLEOTIDE SEQUENCE</scope>
    <source>
        <strain evidence="9">JEL0379</strain>
    </source>
</reference>
<keyword evidence="4" id="KW-0238">DNA-binding</keyword>
<keyword evidence="6" id="KW-0539">Nucleus</keyword>
<dbReference type="Proteomes" id="UP001212152">
    <property type="component" value="Unassembled WGS sequence"/>
</dbReference>
<dbReference type="GO" id="GO:0003677">
    <property type="term" value="F:DNA binding"/>
    <property type="evidence" value="ECO:0007669"/>
    <property type="project" value="UniProtKB-KW"/>
</dbReference>
<dbReference type="AlphaFoldDB" id="A0AAD5TSI5"/>
<evidence type="ECO:0000313" key="10">
    <source>
        <dbReference type="Proteomes" id="UP001212152"/>
    </source>
</evidence>
<keyword evidence="3" id="KW-0805">Transcription regulation</keyword>
<dbReference type="EMBL" id="JADGJQ010000007">
    <property type="protein sequence ID" value="KAJ3183132.1"/>
    <property type="molecule type" value="Genomic_DNA"/>
</dbReference>
<dbReference type="CDD" id="cd12148">
    <property type="entry name" value="fungal_TF_MHR"/>
    <property type="match status" value="1"/>
</dbReference>
<evidence type="ECO:0000256" key="5">
    <source>
        <dbReference type="ARBA" id="ARBA00023163"/>
    </source>
</evidence>
<sequence>MIIAQKKRGPKRGGGARNNSHDDGPGAATTTTDTLLASVGTTSDAALASDWERRRNSLVSSSYYTTDEYSDEPGDFQDYGNDIQRREVMGEHSNSRTSHQLPAVGHGGGLAMPSYSSSQTAPPSVGYFPPANPSYAAPMHSDVPSAPPGHHHPPPDNVRMQAAACSWAAESVNGPAGSAPADLSAYSMWPTQMPATSAYTTNDRYMKRLAAMSTTASGAAGPCNLNIPPPPMASQQPPPPRPRPPQPQHCPRPAAGLPAQLHLHLHFVSLYFTYFHPTLPIVDERGLLAALLSPSAQAHIAPPSLALVNAVYSIGVLYSARRDALAVLGGRHRASAEFARASRAALQVGGDLVARCLLDVRTFGCALENEDNDWELFASAWRIAQKLQLGYDQKVESLFAVINGPRNVASDANRPELVTKSERKRAWWGLFTVDTFVSLSTGFDLSIDEALYTASLLDTDSFVTAESHSLAGEKVEAEGRCANSQPGRAEYNSVRLSTNQAVPSLGASPAPVYDEANWASILGGYPEDSIFGPGSQTPLSSLQACLEAPAHPLRHLFTSLSSIHSHIRISIFFRKVMRTVRSSPIPGQIASLHAKTMQLIYSFPPVVQRYLHFANVAGPSRTDAAPPIATICVHTILMFCATVSMIHQSGTSDLTTTHRVGAPENGGSSGAYMTSVAICAAVYRLASNLIQDIYTSRPTPVPRPPHELVSSPFAATLITAIAVPLLATRTHAMALASAIGEGGKALPALDEAILPALEDMAAVWPRAASYARQLRGWIQVVRMRPPVDAGKTTAAAFDL</sequence>
<keyword evidence="5" id="KW-0804">Transcription</keyword>
<feature type="region of interest" description="Disordered" evidence="7">
    <location>
        <begin position="56"/>
        <end position="75"/>
    </location>
</feature>
<name>A0AAD5TSI5_9FUNG</name>
<gene>
    <name evidence="9" type="ORF">HDU87_007555</name>
</gene>
<feature type="domain" description="Xylanolytic transcriptional activator regulatory" evidence="8">
    <location>
        <begin position="269"/>
        <end position="463"/>
    </location>
</feature>
<feature type="compositionally biased region" description="Basic residues" evidence="7">
    <location>
        <begin position="1"/>
        <end position="11"/>
    </location>
</feature>
<keyword evidence="2" id="KW-0862">Zinc</keyword>
<comment type="caution">
    <text evidence="9">The sequence shown here is derived from an EMBL/GenBank/DDBJ whole genome shotgun (WGS) entry which is preliminary data.</text>
</comment>
<dbReference type="GO" id="GO:0008270">
    <property type="term" value="F:zinc ion binding"/>
    <property type="evidence" value="ECO:0007669"/>
    <property type="project" value="InterPro"/>
</dbReference>
<feature type="region of interest" description="Disordered" evidence="7">
    <location>
        <begin position="220"/>
        <end position="255"/>
    </location>
</feature>
<evidence type="ECO:0000256" key="4">
    <source>
        <dbReference type="ARBA" id="ARBA00023125"/>
    </source>
</evidence>
<dbReference type="GO" id="GO:0006351">
    <property type="term" value="P:DNA-templated transcription"/>
    <property type="evidence" value="ECO:0007669"/>
    <property type="project" value="InterPro"/>
</dbReference>
<evidence type="ECO:0000256" key="7">
    <source>
        <dbReference type="SAM" id="MobiDB-lite"/>
    </source>
</evidence>
<feature type="compositionally biased region" description="Pro residues" evidence="7">
    <location>
        <begin position="227"/>
        <end position="250"/>
    </location>
</feature>
<feature type="compositionally biased region" description="Low complexity" evidence="7">
    <location>
        <begin position="25"/>
        <end position="42"/>
    </location>
</feature>
<dbReference type="InterPro" id="IPR051615">
    <property type="entry name" value="Transcr_Regulatory_Elem"/>
</dbReference>
<evidence type="ECO:0000256" key="1">
    <source>
        <dbReference type="ARBA" id="ARBA00022723"/>
    </source>
</evidence>
<keyword evidence="1" id="KW-0479">Metal-binding</keyword>
<organism evidence="9 10">
    <name type="scientific">Geranomyces variabilis</name>
    <dbReference type="NCBI Taxonomy" id="109894"/>
    <lineage>
        <taxon>Eukaryota</taxon>
        <taxon>Fungi</taxon>
        <taxon>Fungi incertae sedis</taxon>
        <taxon>Chytridiomycota</taxon>
        <taxon>Chytridiomycota incertae sedis</taxon>
        <taxon>Chytridiomycetes</taxon>
        <taxon>Spizellomycetales</taxon>
        <taxon>Powellomycetaceae</taxon>
        <taxon>Geranomyces</taxon>
    </lineage>
</organism>
<proteinExistence type="predicted"/>
<dbReference type="Pfam" id="PF04082">
    <property type="entry name" value="Fungal_trans"/>
    <property type="match status" value="1"/>
</dbReference>
<evidence type="ECO:0000259" key="8">
    <source>
        <dbReference type="Pfam" id="PF04082"/>
    </source>
</evidence>
<evidence type="ECO:0000256" key="6">
    <source>
        <dbReference type="ARBA" id="ARBA00023242"/>
    </source>
</evidence>
<feature type="region of interest" description="Disordered" evidence="7">
    <location>
        <begin position="1"/>
        <end position="46"/>
    </location>
</feature>
<dbReference type="InterPro" id="IPR007219">
    <property type="entry name" value="XnlR_reg_dom"/>
</dbReference>
<protein>
    <recommendedName>
        <fullName evidence="8">Xylanolytic transcriptional activator regulatory domain-containing protein</fullName>
    </recommendedName>
</protein>
<dbReference type="PANTHER" id="PTHR31313">
    <property type="entry name" value="TY1 ENHANCER ACTIVATOR"/>
    <property type="match status" value="1"/>
</dbReference>
<evidence type="ECO:0000313" key="9">
    <source>
        <dbReference type="EMBL" id="KAJ3183132.1"/>
    </source>
</evidence>
<dbReference type="PANTHER" id="PTHR31313:SF81">
    <property type="entry name" value="TY1 ENHANCER ACTIVATOR"/>
    <property type="match status" value="1"/>
</dbReference>
<evidence type="ECO:0000256" key="3">
    <source>
        <dbReference type="ARBA" id="ARBA00023015"/>
    </source>
</evidence>